<dbReference type="GO" id="GO:0009306">
    <property type="term" value="P:protein secretion"/>
    <property type="evidence" value="ECO:0007669"/>
    <property type="project" value="UniProtKB-UniRule"/>
</dbReference>
<evidence type="ECO:0000256" key="12">
    <source>
        <dbReference type="RuleBase" id="RU362069"/>
    </source>
</evidence>
<name>A0A096BIP3_9FIRM</name>
<dbReference type="GO" id="GO:0044781">
    <property type="term" value="P:bacterial-type flagellum organization"/>
    <property type="evidence" value="ECO:0007669"/>
    <property type="project" value="UniProtKB-UniRule"/>
</dbReference>
<proteinExistence type="inferred from homology"/>
<dbReference type="AlphaFoldDB" id="A0A096BIP3"/>
<sequence length="258" mass="28989">MTKIVKVLIITTVLIVLCNSVVYGAPEISLFGKTISLKDTNDPNDYVISIQILILLTVLTLAPSILIMVTSFTRIIIVLSFMRNALATQQTPPNQVLIGLALFLTFFIMSPTIDQINEQAVKPFLNGEINQEEAFNNALEPIREFMFKQTRGKDLALFIKASGIEQNDNLKLEDIPTRVLIPAFMISELKTAFQMGFVLFIPFLVIDMVVASTLMSMGMMMLPPVMISLPFKILLFIMVDGWNLVIKQLLLSLRHEHN</sequence>
<evidence type="ECO:0000256" key="3">
    <source>
        <dbReference type="ARBA" id="ARBA00022448"/>
    </source>
</evidence>
<evidence type="ECO:0000256" key="11">
    <source>
        <dbReference type="ARBA" id="ARBA00023225"/>
    </source>
</evidence>
<dbReference type="PRINTS" id="PR01302">
    <property type="entry name" value="TYPE3IMPPROT"/>
</dbReference>
<evidence type="ECO:0000256" key="2">
    <source>
        <dbReference type="ARBA" id="ARBA00021714"/>
    </source>
</evidence>
<evidence type="ECO:0000256" key="4">
    <source>
        <dbReference type="ARBA" id="ARBA00022475"/>
    </source>
</evidence>
<organism evidence="13 14">
    <name type="scientific">Caloranaerobacter azorensis H53214</name>
    <dbReference type="NCBI Taxonomy" id="1156417"/>
    <lineage>
        <taxon>Bacteria</taxon>
        <taxon>Bacillati</taxon>
        <taxon>Bacillota</taxon>
        <taxon>Tissierellia</taxon>
        <taxon>Tissierellales</taxon>
        <taxon>Thermohalobacteraceae</taxon>
        <taxon>Caloranaerobacter</taxon>
    </lineage>
</organism>
<dbReference type="Proteomes" id="UP000029622">
    <property type="component" value="Unassembled WGS sequence"/>
</dbReference>
<keyword evidence="4 12" id="KW-1003">Cell membrane</keyword>
<keyword evidence="6 12" id="KW-1005">Bacterial flagellum biogenesis</keyword>
<evidence type="ECO:0000313" key="14">
    <source>
        <dbReference type="Proteomes" id="UP000029622"/>
    </source>
</evidence>
<evidence type="ECO:0000256" key="7">
    <source>
        <dbReference type="ARBA" id="ARBA00022927"/>
    </source>
</evidence>
<dbReference type="NCBIfam" id="TIGR01103">
    <property type="entry name" value="fliP"/>
    <property type="match status" value="1"/>
</dbReference>
<dbReference type="GO" id="GO:0005886">
    <property type="term" value="C:plasma membrane"/>
    <property type="evidence" value="ECO:0007669"/>
    <property type="project" value="UniProtKB-SubCell"/>
</dbReference>
<evidence type="ECO:0000256" key="5">
    <source>
        <dbReference type="ARBA" id="ARBA00022692"/>
    </source>
</evidence>
<evidence type="ECO:0000256" key="8">
    <source>
        <dbReference type="ARBA" id="ARBA00022989"/>
    </source>
</evidence>
<protein>
    <recommendedName>
        <fullName evidence="2 12">Flagellar biosynthetic protein FliP</fullName>
    </recommendedName>
</protein>
<dbReference type="PANTHER" id="PTHR30587">
    <property type="entry name" value="FLAGELLAR BIOSYNTHETIC PROTEIN FLIP"/>
    <property type="match status" value="1"/>
</dbReference>
<keyword evidence="11 12" id="KW-1006">Bacterial flagellum protein export</keyword>
<dbReference type="PROSITE" id="PS01060">
    <property type="entry name" value="FLIP_1"/>
    <property type="match status" value="1"/>
</dbReference>
<keyword evidence="13" id="KW-0282">Flagellum</keyword>
<dbReference type="STRING" id="1156417.Y919_04305"/>
<keyword evidence="10" id="KW-0975">Bacterial flagellum</keyword>
<dbReference type="PRINTS" id="PR00951">
    <property type="entry name" value="FLGBIOSNFLIP"/>
</dbReference>
<dbReference type="GO" id="GO:0009425">
    <property type="term" value="C:bacterial-type flagellum basal body"/>
    <property type="evidence" value="ECO:0007669"/>
    <property type="project" value="UniProtKB-SubCell"/>
</dbReference>
<keyword evidence="5 12" id="KW-0812">Transmembrane</keyword>
<evidence type="ECO:0000313" key="13">
    <source>
        <dbReference type="EMBL" id="KGG80742.1"/>
    </source>
</evidence>
<dbReference type="InterPro" id="IPR005837">
    <property type="entry name" value="FliP"/>
</dbReference>
<evidence type="ECO:0000256" key="6">
    <source>
        <dbReference type="ARBA" id="ARBA00022795"/>
    </source>
</evidence>
<evidence type="ECO:0000256" key="10">
    <source>
        <dbReference type="ARBA" id="ARBA00023143"/>
    </source>
</evidence>
<keyword evidence="8 12" id="KW-1133">Transmembrane helix</keyword>
<comment type="caution">
    <text evidence="13">The sequence shown here is derived from an EMBL/GenBank/DDBJ whole genome shotgun (WGS) entry which is preliminary data.</text>
</comment>
<evidence type="ECO:0000256" key="9">
    <source>
        <dbReference type="ARBA" id="ARBA00023136"/>
    </source>
</evidence>
<evidence type="ECO:0000256" key="1">
    <source>
        <dbReference type="ARBA" id="ARBA00006257"/>
    </source>
</evidence>
<accession>A0A096BIP3</accession>
<keyword evidence="7 12" id="KW-0653">Protein transport</keyword>
<dbReference type="NCBIfam" id="NF009438">
    <property type="entry name" value="PRK12797.1"/>
    <property type="match status" value="1"/>
</dbReference>
<dbReference type="RefSeq" id="WP_035162785.1">
    <property type="nucleotide sequence ID" value="NZ_AZTB01000015.1"/>
</dbReference>
<keyword evidence="9 12" id="KW-0472">Membrane</keyword>
<comment type="subcellular location">
    <subcellularLocation>
        <location evidence="12">Cell membrane</location>
        <topology evidence="12">Multi-pass membrane protein</topology>
    </subcellularLocation>
    <subcellularLocation>
        <location evidence="12">Bacterial flagellum basal body</location>
    </subcellularLocation>
</comment>
<dbReference type="EMBL" id="AZTB01000015">
    <property type="protein sequence ID" value="KGG80742.1"/>
    <property type="molecule type" value="Genomic_DNA"/>
</dbReference>
<dbReference type="InterPro" id="IPR005838">
    <property type="entry name" value="T3SS_IM_P"/>
</dbReference>
<comment type="function">
    <text evidence="12">Plays a role in the flagellum-specific transport system.</text>
</comment>
<keyword evidence="3 12" id="KW-0813">Transport</keyword>
<feature type="transmembrane region" description="Helical" evidence="12">
    <location>
        <begin position="227"/>
        <end position="246"/>
    </location>
</feature>
<reference evidence="13 14" key="1">
    <citation type="submission" date="2013-12" db="EMBL/GenBank/DDBJ databases">
        <title>Draft genome sequence of Caloranaerobacter sp. H53214.</title>
        <authorList>
            <person name="Jiang L.J."/>
            <person name="Shao Z.Z."/>
            <person name="Long M.N."/>
        </authorList>
    </citation>
    <scope>NUCLEOTIDE SEQUENCE [LARGE SCALE GENOMIC DNA]</scope>
    <source>
        <strain evidence="13 14">H53214</strain>
    </source>
</reference>
<dbReference type="PROSITE" id="PS01061">
    <property type="entry name" value="FLIP_2"/>
    <property type="match status" value="1"/>
</dbReference>
<dbReference type="Pfam" id="PF00813">
    <property type="entry name" value="FliP"/>
    <property type="match status" value="1"/>
</dbReference>
<keyword evidence="13" id="KW-0966">Cell projection</keyword>
<keyword evidence="13" id="KW-0969">Cilium</keyword>
<gene>
    <name evidence="12" type="primary">fliP</name>
    <name evidence="13" type="ORF">Y919_04305</name>
</gene>
<feature type="transmembrane region" description="Helical" evidence="12">
    <location>
        <begin position="48"/>
        <end position="75"/>
    </location>
</feature>
<comment type="caution">
    <text evidence="12">Lacks conserved residue(s) required for the propagation of feature annotation.</text>
</comment>
<comment type="similarity">
    <text evidence="1 12">Belongs to the FliP/MopC/SpaP family.</text>
</comment>
<dbReference type="PANTHER" id="PTHR30587:SF0">
    <property type="entry name" value="FLAGELLAR BIOSYNTHETIC PROTEIN FLIP"/>
    <property type="match status" value="1"/>
</dbReference>
<feature type="transmembrane region" description="Helical" evidence="12">
    <location>
        <begin position="192"/>
        <end position="215"/>
    </location>
</feature>